<evidence type="ECO:0000313" key="1">
    <source>
        <dbReference type="EMBL" id="QVI22924.1"/>
    </source>
</evidence>
<name>A0ABX8CSL7_9NOCA</name>
<sequence length="373" mass="42351">MTRTEETLHRLLEWRTGQASERLAAQILDHEGYEDIDPSHPQGGKDGGKDGTCVRNGQSWIYAVYFPRGQQTFNDIKTKFSDDLASARKHNPHGLAFVTNQEIRLSERDTLRNLGGGIEIEIYHLERVATILDRPVMAPVRKQYLDIGPDPLPVEVDFEVHGTVMYFPPDEAERALQIWLEHETTDQNAERIERWRAKVVDQWPESLDYLAAMAWPGCQFRVRNVGNAYLNHVQVVITVAGARGIECLKIEGFDQDKVLLPFSSPQQSLFAAPDMSYFHTHKLRKKDYPVSWENGDDSVVITIDLERLPPVPEWKSEDDDIVLVLRDLNNPRDLNVEWTVTAQGFGQAYVGPGKVIPVRSMYFAESLKAASGL</sequence>
<protein>
    <recommendedName>
        <fullName evidence="3">Restriction endonuclease</fullName>
    </recommendedName>
</protein>
<keyword evidence="2" id="KW-1185">Reference proteome</keyword>
<evidence type="ECO:0008006" key="3">
    <source>
        <dbReference type="Google" id="ProtNLM"/>
    </source>
</evidence>
<organism evidence="1 2">
    <name type="scientific">Nocardia tengchongensis</name>
    <dbReference type="NCBI Taxonomy" id="2055889"/>
    <lineage>
        <taxon>Bacteria</taxon>
        <taxon>Bacillati</taxon>
        <taxon>Actinomycetota</taxon>
        <taxon>Actinomycetes</taxon>
        <taxon>Mycobacteriales</taxon>
        <taxon>Nocardiaceae</taxon>
        <taxon>Nocardia</taxon>
    </lineage>
</organism>
<gene>
    <name evidence="1" type="ORF">KHQ06_08150</name>
</gene>
<proteinExistence type="predicted"/>
<dbReference type="EMBL" id="CP074371">
    <property type="protein sequence ID" value="QVI22924.1"/>
    <property type="molecule type" value="Genomic_DNA"/>
</dbReference>
<reference evidence="1 2" key="1">
    <citation type="submission" date="2021-04" db="EMBL/GenBank/DDBJ databases">
        <title>Nocardia tengchongensis.</title>
        <authorList>
            <person name="Zhuang k."/>
            <person name="Ran Y."/>
            <person name="Li W."/>
        </authorList>
    </citation>
    <scope>NUCLEOTIDE SEQUENCE [LARGE SCALE GENOMIC DNA]</scope>
    <source>
        <strain evidence="1 2">CFH S0057</strain>
    </source>
</reference>
<dbReference type="Proteomes" id="UP000683310">
    <property type="component" value="Chromosome"/>
</dbReference>
<accession>A0ABX8CSL7</accession>
<evidence type="ECO:0000313" key="2">
    <source>
        <dbReference type="Proteomes" id="UP000683310"/>
    </source>
</evidence>